<dbReference type="STRING" id="1745343.A0A2J6QAC5"/>
<reference evidence="1 2" key="1">
    <citation type="submission" date="2016-05" db="EMBL/GenBank/DDBJ databases">
        <title>A degradative enzymes factory behind the ericoid mycorrhizal symbiosis.</title>
        <authorList>
            <consortium name="DOE Joint Genome Institute"/>
            <person name="Martino E."/>
            <person name="Morin E."/>
            <person name="Grelet G."/>
            <person name="Kuo A."/>
            <person name="Kohler A."/>
            <person name="Daghino S."/>
            <person name="Barry K."/>
            <person name="Choi C."/>
            <person name="Cichocki N."/>
            <person name="Clum A."/>
            <person name="Copeland A."/>
            <person name="Hainaut M."/>
            <person name="Haridas S."/>
            <person name="Labutti K."/>
            <person name="Lindquist E."/>
            <person name="Lipzen A."/>
            <person name="Khouja H.-R."/>
            <person name="Murat C."/>
            <person name="Ohm R."/>
            <person name="Olson A."/>
            <person name="Spatafora J."/>
            <person name="Veneault-Fourrey C."/>
            <person name="Henrissat B."/>
            <person name="Grigoriev I."/>
            <person name="Martin F."/>
            <person name="Perotto S."/>
        </authorList>
    </citation>
    <scope>NUCLEOTIDE SEQUENCE [LARGE SCALE GENOMIC DNA]</scope>
    <source>
        <strain evidence="1 2">UAMH 7357</strain>
    </source>
</reference>
<evidence type="ECO:0000313" key="1">
    <source>
        <dbReference type="EMBL" id="PMD23195.1"/>
    </source>
</evidence>
<gene>
    <name evidence="1" type="ORF">NA56DRAFT_717011</name>
</gene>
<name>A0A2J6QAC5_9HELO</name>
<dbReference type="Proteomes" id="UP000235672">
    <property type="component" value="Unassembled WGS sequence"/>
</dbReference>
<dbReference type="InterPro" id="IPR036318">
    <property type="entry name" value="FAD-bd_PCMH-like_sf"/>
</dbReference>
<evidence type="ECO:0008006" key="3">
    <source>
        <dbReference type="Google" id="ProtNLM"/>
    </source>
</evidence>
<dbReference type="OrthoDB" id="2151789at2759"/>
<dbReference type="SUPFAM" id="SSF56176">
    <property type="entry name" value="FAD-binding/transporter-associated domain-like"/>
    <property type="match status" value="1"/>
</dbReference>
<dbReference type="GO" id="GO:0050660">
    <property type="term" value="F:flavin adenine dinucleotide binding"/>
    <property type="evidence" value="ECO:0007669"/>
    <property type="project" value="InterPro"/>
</dbReference>
<accession>A0A2J6QAC5</accession>
<proteinExistence type="predicted"/>
<keyword evidence="2" id="KW-1185">Reference proteome</keyword>
<evidence type="ECO:0000313" key="2">
    <source>
        <dbReference type="Proteomes" id="UP000235672"/>
    </source>
</evidence>
<dbReference type="EMBL" id="KZ613475">
    <property type="protein sequence ID" value="PMD23195.1"/>
    <property type="molecule type" value="Genomic_DNA"/>
</dbReference>
<dbReference type="AlphaFoldDB" id="A0A2J6QAC5"/>
<feature type="non-terminal residue" evidence="1">
    <location>
        <position position="1"/>
    </location>
</feature>
<dbReference type="Gene3D" id="3.30.465.10">
    <property type="match status" value="1"/>
</dbReference>
<dbReference type="InterPro" id="IPR016169">
    <property type="entry name" value="FAD-bd_PCMH_sub2"/>
</dbReference>
<organism evidence="1 2">
    <name type="scientific">Hyaloscypha hepaticicola</name>
    <dbReference type="NCBI Taxonomy" id="2082293"/>
    <lineage>
        <taxon>Eukaryota</taxon>
        <taxon>Fungi</taxon>
        <taxon>Dikarya</taxon>
        <taxon>Ascomycota</taxon>
        <taxon>Pezizomycotina</taxon>
        <taxon>Leotiomycetes</taxon>
        <taxon>Helotiales</taxon>
        <taxon>Hyaloscyphaceae</taxon>
        <taxon>Hyaloscypha</taxon>
    </lineage>
</organism>
<sequence length="83" mass="8927">AETQIWPAGLTNVNYEDAKSHYYSAAIADLTPACVVFPMSAAEVSFIVKVLLKYPKAPFAIKGGGHRPITPMLDFRAQIGACS</sequence>
<protein>
    <recommendedName>
        <fullName evidence="3">FAD linked oxidase N-terminal domain-containing protein</fullName>
    </recommendedName>
</protein>